<feature type="transmembrane region" description="Helical" evidence="2">
    <location>
        <begin position="75"/>
        <end position="95"/>
    </location>
</feature>
<dbReference type="AlphaFoldDB" id="A0A1G4H2R9"/>
<keyword evidence="2" id="KW-0472">Membrane</keyword>
<dbReference type="VEuPathDB" id="PlasmoDB:PVX_084277"/>
<gene>
    <name evidence="3" type="ORF">PVT01_130008900</name>
</gene>
<dbReference type="VEuPathDB" id="PlasmoDB:PVP01_1304000"/>
<feature type="transmembrane region" description="Helical" evidence="2">
    <location>
        <begin position="6"/>
        <end position="25"/>
    </location>
</feature>
<feature type="region of interest" description="Disordered" evidence="1">
    <location>
        <begin position="104"/>
        <end position="155"/>
    </location>
</feature>
<accession>A0A1G4H2R9</accession>
<evidence type="ECO:0000313" key="3">
    <source>
        <dbReference type="EMBL" id="SCO69148.1"/>
    </source>
</evidence>
<organism evidence="3 4">
    <name type="scientific">Plasmodium vivax</name>
    <name type="common">malaria parasite P. vivax</name>
    <dbReference type="NCBI Taxonomy" id="5855"/>
    <lineage>
        <taxon>Eukaryota</taxon>
        <taxon>Sar</taxon>
        <taxon>Alveolata</taxon>
        <taxon>Apicomplexa</taxon>
        <taxon>Aconoidasida</taxon>
        <taxon>Haemosporida</taxon>
        <taxon>Plasmodiidae</taxon>
        <taxon>Plasmodium</taxon>
        <taxon>Plasmodium (Plasmodium)</taxon>
    </lineage>
</organism>
<sequence>MDFTKHCFHLLVVYLFFLFDVYGGVKVNRKKAIHRLNAEPSNNISMATIRSNMGEGSLCHCSLLGRCFSRSKCNALLFLLTGGAVLSVIVIAILIQRATHLPLKGQSERKKRNHKEGEHKEGGREKGRGEKVTHITQAAYQQREDGPNEGHSFLR</sequence>
<evidence type="ECO:0000313" key="4">
    <source>
        <dbReference type="Proteomes" id="UP000196402"/>
    </source>
</evidence>
<evidence type="ECO:0000256" key="2">
    <source>
        <dbReference type="SAM" id="Phobius"/>
    </source>
</evidence>
<keyword evidence="2" id="KW-0812">Transmembrane</keyword>
<keyword evidence="2" id="KW-1133">Transmembrane helix</keyword>
<dbReference type="EMBL" id="LT615251">
    <property type="protein sequence ID" value="SCO69148.1"/>
    <property type="molecule type" value="Genomic_DNA"/>
</dbReference>
<reference evidence="3 4" key="1">
    <citation type="submission" date="2016-07" db="EMBL/GenBank/DDBJ databases">
        <authorList>
            <consortium name="Pathogen Informatics"/>
        </authorList>
    </citation>
    <scope>NUCLEOTIDE SEQUENCE [LARGE SCALE GENOMIC DNA]</scope>
</reference>
<proteinExistence type="predicted"/>
<name>A0A1G4H2R9_PLAVI</name>
<dbReference type="VEuPathDB" id="PlasmoDB:PVPAM_130019200"/>
<feature type="compositionally biased region" description="Basic and acidic residues" evidence="1">
    <location>
        <begin position="115"/>
        <end position="133"/>
    </location>
</feature>
<evidence type="ECO:0000256" key="1">
    <source>
        <dbReference type="SAM" id="MobiDB-lite"/>
    </source>
</evidence>
<dbReference type="Proteomes" id="UP000196402">
    <property type="component" value="Chromosome 13"/>
</dbReference>
<protein>
    <submittedName>
        <fullName evidence="3">Uncharacterized protein</fullName>
    </submittedName>
</protein>